<dbReference type="OrthoDB" id="5950381at2759"/>
<evidence type="ECO:0000313" key="4">
    <source>
        <dbReference type="EMBL" id="GFY77483.1"/>
    </source>
</evidence>
<dbReference type="Gene3D" id="3.90.79.10">
    <property type="entry name" value="Nucleoside Triphosphate Pyrophosphohydrolase"/>
    <property type="match status" value="1"/>
</dbReference>
<keyword evidence="5" id="KW-1185">Reference proteome</keyword>
<dbReference type="Proteomes" id="UP000886998">
    <property type="component" value="Unassembled WGS sequence"/>
</dbReference>
<organism evidence="4 5">
    <name type="scientific">Trichonephila inaurata madagascariensis</name>
    <dbReference type="NCBI Taxonomy" id="2747483"/>
    <lineage>
        <taxon>Eukaryota</taxon>
        <taxon>Metazoa</taxon>
        <taxon>Ecdysozoa</taxon>
        <taxon>Arthropoda</taxon>
        <taxon>Chelicerata</taxon>
        <taxon>Arachnida</taxon>
        <taxon>Araneae</taxon>
        <taxon>Araneomorphae</taxon>
        <taxon>Entelegynae</taxon>
        <taxon>Araneoidea</taxon>
        <taxon>Nephilidae</taxon>
        <taxon>Trichonephila</taxon>
        <taxon>Trichonephila inaurata</taxon>
    </lineage>
</organism>
<dbReference type="GO" id="GO:0016077">
    <property type="term" value="P:sno(s)RNA catabolic process"/>
    <property type="evidence" value="ECO:0007669"/>
    <property type="project" value="TreeGrafter"/>
</dbReference>
<proteinExistence type="predicted"/>
<dbReference type="AlphaFoldDB" id="A0A8X6YS67"/>
<dbReference type="SUPFAM" id="SSF55811">
    <property type="entry name" value="Nudix"/>
    <property type="match status" value="1"/>
</dbReference>
<dbReference type="PANTHER" id="PTHR31699:SF1">
    <property type="entry name" value="U8 SNORNA-DECAPPING ENZYME"/>
    <property type="match status" value="1"/>
</dbReference>
<dbReference type="GO" id="GO:1990174">
    <property type="term" value="F:phosphodiesterase decapping endonuclease activity"/>
    <property type="evidence" value="ECO:0007669"/>
    <property type="project" value="TreeGrafter"/>
</dbReference>
<reference evidence="4" key="1">
    <citation type="submission" date="2020-08" db="EMBL/GenBank/DDBJ databases">
        <title>Multicomponent nature underlies the extraordinary mechanical properties of spider dragline silk.</title>
        <authorList>
            <person name="Kono N."/>
            <person name="Nakamura H."/>
            <person name="Mori M."/>
            <person name="Yoshida Y."/>
            <person name="Ohtoshi R."/>
            <person name="Malay A.D."/>
            <person name="Moran D.A.P."/>
            <person name="Tomita M."/>
            <person name="Numata K."/>
            <person name="Arakawa K."/>
        </authorList>
    </citation>
    <scope>NUCLEOTIDE SEQUENCE</scope>
</reference>
<dbReference type="GO" id="GO:0005634">
    <property type="term" value="C:nucleus"/>
    <property type="evidence" value="ECO:0007669"/>
    <property type="project" value="UniProtKB-SubCell"/>
</dbReference>
<protein>
    <submittedName>
        <fullName evidence="4">U8 snoRNA-decapping enzyme</fullName>
    </submittedName>
</protein>
<dbReference type="InterPro" id="IPR054754">
    <property type="entry name" value="NudT16"/>
</dbReference>
<gene>
    <name evidence="4" type="primary">Nudt16</name>
    <name evidence="4" type="ORF">TNIN_441261</name>
</gene>
<keyword evidence="2" id="KW-0694">RNA-binding</keyword>
<evidence type="ECO:0000256" key="1">
    <source>
        <dbReference type="ARBA" id="ARBA00004123"/>
    </source>
</evidence>
<accession>A0A8X6YS67</accession>
<dbReference type="GO" id="GO:0030515">
    <property type="term" value="F:snoRNA binding"/>
    <property type="evidence" value="ECO:0007669"/>
    <property type="project" value="TreeGrafter"/>
</dbReference>
<evidence type="ECO:0000256" key="2">
    <source>
        <dbReference type="ARBA" id="ARBA00022884"/>
    </source>
</evidence>
<dbReference type="InterPro" id="IPR015797">
    <property type="entry name" value="NUDIX_hydrolase-like_dom_sf"/>
</dbReference>
<dbReference type="Pfam" id="PF22327">
    <property type="entry name" value="Nudt16-like"/>
    <property type="match status" value="1"/>
</dbReference>
<keyword evidence="3" id="KW-0539">Nucleus</keyword>
<dbReference type="PANTHER" id="PTHR31699">
    <property type="entry name" value="NUDIX T16 FAMILY MEMBER"/>
    <property type="match status" value="1"/>
</dbReference>
<comment type="subcellular location">
    <subcellularLocation>
        <location evidence="1">Nucleus</location>
    </subcellularLocation>
</comment>
<evidence type="ECO:0000313" key="5">
    <source>
        <dbReference type="Proteomes" id="UP000886998"/>
    </source>
</evidence>
<evidence type="ECO:0000256" key="3">
    <source>
        <dbReference type="ARBA" id="ARBA00023242"/>
    </source>
</evidence>
<dbReference type="GO" id="GO:0006402">
    <property type="term" value="P:mRNA catabolic process"/>
    <property type="evidence" value="ECO:0007669"/>
    <property type="project" value="TreeGrafter"/>
</dbReference>
<name>A0A8X6YS67_9ARAC</name>
<comment type="caution">
    <text evidence="4">The sequence shown here is derived from an EMBL/GenBank/DDBJ whole genome shotgun (WGS) entry which is preliminary data.</text>
</comment>
<sequence length="238" mass="26991">MDSSQKHYLSSGSELISFQKALELTDHRHAAHCCIYAPCPTPVLQHYTSSALVSMQMRFDGLLGFHGGLVTEKDIVSGLNRELKEEINLDEKFFVTDKDYLFSYIEVSNKLCLHLYGKNVTKKDFENIERNVHTARDFGKETMGLFRVPMFTMDDGYYGLPAFLNNCFVGEAKNQFLNFLLVTNLLSSEEIDVALKSSEKGQLNWLEVLPAYLLTDDSNLPLLQKATINIFVDVELGQ</sequence>
<dbReference type="EMBL" id="BMAV01022473">
    <property type="protein sequence ID" value="GFY77483.1"/>
    <property type="molecule type" value="Genomic_DNA"/>
</dbReference>